<name>A0A2T4B588_9HYPO</name>
<sequence>MKSIVCTLQDDLQKAKTRVAALGRTVAENEVIITQANATAVSRLASNVSRDFTDDVIKETLRKFFQTDFFSWCADLCAEKIEDETAALRKLLEAGIINANRDHLDGPEYLIFKINTPDGSGPLMLLQAALATRLCDLYLADPYFLAQELPTNLQDRWMLPRLEHIFSHAALDAAINWRVQTVECLEQAVPITESYVTREVHRFVQEYGFLLSTDQFDHEAGKDLARIFANFAGLALKLWKSRAHVCCCGIRGFGEAAFDLGNPLIEVDSSLASSMGQRLNGRPIGLIIRPAIWANSLSQDGTVEQVVWLKALAWVSGEEGDMDLMELA</sequence>
<gene>
    <name evidence="1" type="ORF">BBK36DRAFT_1179698</name>
</gene>
<protein>
    <submittedName>
        <fullName evidence="1">Uncharacterized protein</fullName>
    </submittedName>
</protein>
<evidence type="ECO:0000313" key="1">
    <source>
        <dbReference type="EMBL" id="PTB64495.1"/>
    </source>
</evidence>
<proteinExistence type="predicted"/>
<accession>A0A2T4B588</accession>
<dbReference type="OrthoDB" id="4156714at2759"/>
<dbReference type="Proteomes" id="UP000241546">
    <property type="component" value="Unassembled WGS sequence"/>
</dbReference>
<evidence type="ECO:0000313" key="2">
    <source>
        <dbReference type="Proteomes" id="UP000241546"/>
    </source>
</evidence>
<dbReference type="EMBL" id="KZ680217">
    <property type="protein sequence ID" value="PTB64495.1"/>
    <property type="molecule type" value="Genomic_DNA"/>
</dbReference>
<dbReference type="AlphaFoldDB" id="A0A2T4B588"/>
<organism evidence="1 2">
    <name type="scientific">Trichoderma citrinoviride</name>
    <dbReference type="NCBI Taxonomy" id="58853"/>
    <lineage>
        <taxon>Eukaryota</taxon>
        <taxon>Fungi</taxon>
        <taxon>Dikarya</taxon>
        <taxon>Ascomycota</taxon>
        <taxon>Pezizomycotina</taxon>
        <taxon>Sordariomycetes</taxon>
        <taxon>Hypocreomycetidae</taxon>
        <taxon>Hypocreales</taxon>
        <taxon>Hypocreaceae</taxon>
        <taxon>Trichoderma</taxon>
    </lineage>
</organism>
<keyword evidence="2" id="KW-1185">Reference proteome</keyword>
<reference evidence="2" key="1">
    <citation type="submission" date="2016-07" db="EMBL/GenBank/DDBJ databases">
        <title>Multiple horizontal gene transfer events from other fungi enriched the ability of initially mycotrophic Trichoderma (Ascomycota) to feed on dead plant biomass.</title>
        <authorList>
            <consortium name="DOE Joint Genome Institute"/>
            <person name="Atanasova L."/>
            <person name="Chenthamara K."/>
            <person name="Zhang J."/>
            <person name="Grujic M."/>
            <person name="Henrissat B."/>
            <person name="Kuo A."/>
            <person name="Aerts A."/>
            <person name="Salamov A."/>
            <person name="Lipzen A."/>
            <person name="Labutti K."/>
            <person name="Barry K."/>
            <person name="Miao Y."/>
            <person name="Rahimi M.J."/>
            <person name="Shen Q."/>
            <person name="Grigoriev I.V."/>
            <person name="Kubicek C.P."/>
            <person name="Druzhinina I.S."/>
        </authorList>
    </citation>
    <scope>NUCLEOTIDE SEQUENCE [LARGE SCALE GENOMIC DNA]</scope>
    <source>
        <strain evidence="2">TUCIM 6016</strain>
    </source>
</reference>
<dbReference type="RefSeq" id="XP_024747815.1">
    <property type="nucleotide sequence ID" value="XM_024896182.1"/>
</dbReference>
<dbReference type="GeneID" id="36604300"/>